<dbReference type="Proteomes" id="UP000176050">
    <property type="component" value="Chromosome"/>
</dbReference>
<organism evidence="1 2">
    <name type="scientific">Urechidicola croceus</name>
    <dbReference type="NCBI Taxonomy" id="1850246"/>
    <lineage>
        <taxon>Bacteria</taxon>
        <taxon>Pseudomonadati</taxon>
        <taxon>Bacteroidota</taxon>
        <taxon>Flavobacteriia</taxon>
        <taxon>Flavobacteriales</taxon>
        <taxon>Flavobacteriaceae</taxon>
        <taxon>Urechidicola</taxon>
    </lineage>
</organism>
<evidence type="ECO:0000313" key="1">
    <source>
        <dbReference type="EMBL" id="AOW20792.1"/>
    </source>
</evidence>
<dbReference type="RefSeq" id="WP_070236956.1">
    <property type="nucleotide sequence ID" value="NZ_CP017478.1"/>
</dbReference>
<accession>A0A1D8P8C4</accession>
<evidence type="ECO:0000313" key="2">
    <source>
        <dbReference type="Proteomes" id="UP000176050"/>
    </source>
</evidence>
<gene>
    <name evidence="1" type="ORF">LPB138_08935</name>
</gene>
<dbReference type="KEGG" id="lul:LPB138_08935"/>
<sequence length="76" mass="8641">MNYNSGFLNISDNKINSYYISAGLGLPVSKNKTQLNISYSYGSEGTISNKLIQEKFHKITLNLGFVGNWFNKRKIF</sequence>
<dbReference type="EMBL" id="CP017478">
    <property type="protein sequence ID" value="AOW20792.1"/>
    <property type="molecule type" value="Genomic_DNA"/>
</dbReference>
<protein>
    <recommendedName>
        <fullName evidence="3">Outer membrane protein beta-barrel domain-containing protein</fullName>
    </recommendedName>
</protein>
<reference evidence="1 2" key="1">
    <citation type="submission" date="2016-10" db="EMBL/GenBank/DDBJ databases">
        <title>Lutibacter sp. LPB0138, isolated from marine gastropod.</title>
        <authorList>
            <person name="Kim E."/>
            <person name="Yi H."/>
        </authorList>
    </citation>
    <scope>NUCLEOTIDE SEQUENCE [LARGE SCALE GENOMIC DNA]</scope>
    <source>
        <strain evidence="1 2">LPB0138</strain>
    </source>
</reference>
<evidence type="ECO:0008006" key="3">
    <source>
        <dbReference type="Google" id="ProtNLM"/>
    </source>
</evidence>
<keyword evidence="2" id="KW-1185">Reference proteome</keyword>
<dbReference type="OrthoDB" id="1491239at2"/>
<name>A0A1D8P8C4_9FLAO</name>
<dbReference type="STRING" id="1850246.LPB138_08935"/>
<proteinExistence type="predicted"/>
<dbReference type="AlphaFoldDB" id="A0A1D8P8C4"/>